<accession>A0A3M6UB08</accession>
<evidence type="ECO:0000313" key="1">
    <source>
        <dbReference type="EMBL" id="RMX50811.1"/>
    </source>
</evidence>
<organism evidence="1 2">
    <name type="scientific">Pocillopora damicornis</name>
    <name type="common">Cauliflower coral</name>
    <name type="synonym">Millepora damicornis</name>
    <dbReference type="NCBI Taxonomy" id="46731"/>
    <lineage>
        <taxon>Eukaryota</taxon>
        <taxon>Metazoa</taxon>
        <taxon>Cnidaria</taxon>
        <taxon>Anthozoa</taxon>
        <taxon>Hexacorallia</taxon>
        <taxon>Scleractinia</taxon>
        <taxon>Astrocoeniina</taxon>
        <taxon>Pocilloporidae</taxon>
        <taxon>Pocillopora</taxon>
    </lineage>
</organism>
<dbReference type="EMBL" id="RCHS01001895">
    <property type="protein sequence ID" value="RMX50811.1"/>
    <property type="molecule type" value="Genomic_DNA"/>
</dbReference>
<evidence type="ECO:0000313" key="2">
    <source>
        <dbReference type="Proteomes" id="UP000275408"/>
    </source>
</evidence>
<dbReference type="AlphaFoldDB" id="A0A3M6UB08"/>
<keyword evidence="2" id="KW-1185">Reference proteome</keyword>
<feature type="non-terminal residue" evidence="1">
    <location>
        <position position="1"/>
    </location>
</feature>
<dbReference type="Gene3D" id="3.90.70.120">
    <property type="match status" value="1"/>
</dbReference>
<dbReference type="Proteomes" id="UP000275408">
    <property type="component" value="Unassembled WGS sequence"/>
</dbReference>
<proteinExistence type="predicted"/>
<comment type="caution">
    <text evidence="1">The sequence shown here is derived from an EMBL/GenBank/DDBJ whole genome shotgun (WGS) entry which is preliminary data.</text>
</comment>
<feature type="non-terminal residue" evidence="1">
    <location>
        <position position="411"/>
    </location>
</feature>
<name>A0A3M6UB08_POCDA</name>
<gene>
    <name evidence="1" type="ORF">pdam_00003159</name>
</gene>
<sequence>QEFRSRHAKYVYYNCSRVVCECHGYKRDREPSRVPVNMLKRLSQKSKKLQSYVWSRLRKNVPKSSKVHRLIKNVVTRRKSRHKTRVRLVQKIRRKPIFRTKKVNSTMRYVNKSNTAKHGEKYFKYSRLFSCKFPYIQEFRSCYAKYVYYNCSRVLCECHCYKRDREPSRVPVSMLKRLSQKSRKLQSYVWSRLRKNLPKSSKVHRFIKNVATRRRSRHKTSVRLVQEMRMKPIFRTRKVNSAMRYVNKSNTAKHGNKYFKYLRLFSCNFPYSEDKSLTHRGNYTKYKLCNDVEEYPGPVMHRVNPSKTIVAPYSQGDVIVFGQNAGQQCVAMSLCALIYHNMKGISNPGHLKQIMHIGNQLYSSLSKLSRPSFSLLTELPTMLIVLQENYQLEYSASYTDNVHGETAIKGY</sequence>
<reference evidence="1 2" key="1">
    <citation type="journal article" date="2018" name="Sci. Rep.">
        <title>Comparative analysis of the Pocillopora damicornis genome highlights role of immune system in coral evolution.</title>
        <authorList>
            <person name="Cunning R."/>
            <person name="Bay R.A."/>
            <person name="Gillette P."/>
            <person name="Baker A.C."/>
            <person name="Traylor-Knowles N."/>
        </authorList>
    </citation>
    <scope>NUCLEOTIDE SEQUENCE [LARGE SCALE GENOMIC DNA]</scope>
    <source>
        <strain evidence="1">RSMAS</strain>
        <tissue evidence="1">Whole animal</tissue>
    </source>
</reference>
<protein>
    <submittedName>
        <fullName evidence="1">Uncharacterized protein</fullName>
    </submittedName>
</protein>